<comment type="caution">
    <text evidence="1">The sequence shown here is derived from an EMBL/GenBank/DDBJ whole genome shotgun (WGS) entry which is preliminary data.</text>
</comment>
<organism evidence="1 2">
    <name type="scientific">Myroides pelagicus</name>
    <dbReference type="NCBI Taxonomy" id="270914"/>
    <lineage>
        <taxon>Bacteria</taxon>
        <taxon>Pseudomonadati</taxon>
        <taxon>Bacteroidota</taxon>
        <taxon>Flavobacteriia</taxon>
        <taxon>Flavobacteriales</taxon>
        <taxon>Flavobacteriaceae</taxon>
        <taxon>Myroides</taxon>
    </lineage>
</organism>
<evidence type="ECO:0000313" key="1">
    <source>
        <dbReference type="EMBL" id="MTH28422.1"/>
    </source>
</evidence>
<keyword evidence="2" id="KW-1185">Reference proteome</keyword>
<dbReference type="AlphaFoldDB" id="A0A7K1GHE2"/>
<dbReference type="EMBL" id="WMJY01000001">
    <property type="protein sequence ID" value="MTH28422.1"/>
    <property type="molecule type" value="Genomic_DNA"/>
</dbReference>
<evidence type="ECO:0000313" key="2">
    <source>
        <dbReference type="Proteomes" id="UP000488936"/>
    </source>
</evidence>
<protein>
    <submittedName>
        <fullName evidence="1">Uncharacterized protein</fullName>
    </submittedName>
</protein>
<dbReference type="Proteomes" id="UP000488936">
    <property type="component" value="Unassembled WGS sequence"/>
</dbReference>
<accession>A0A7K1GHE2</accession>
<proteinExistence type="predicted"/>
<sequence length="79" mass="8959">MEDSMNALQSYLDTLKEKGFTFQLLNNNNESILLSVVNGVVVSAHLGGFVKRVIYAEERVSDLLEEVEYYVESIIETRS</sequence>
<dbReference type="RefSeq" id="WP_155034412.1">
    <property type="nucleotide sequence ID" value="NZ_JBHTIG010000060.1"/>
</dbReference>
<gene>
    <name evidence="1" type="ORF">GJV77_00580</name>
</gene>
<name>A0A7K1GHE2_9FLAO</name>
<reference evidence="1 2" key="1">
    <citation type="journal article" date="2006" name="Int. J. Syst. Evol. Microbiol.">
        <title>Myroides pelagicus sp. nov., isolated from seawater in Thailand.</title>
        <authorList>
            <person name="Yoon J."/>
            <person name="Maneerat S."/>
            <person name="Kawai F."/>
            <person name="Yokota A."/>
        </authorList>
    </citation>
    <scope>NUCLEOTIDE SEQUENCE [LARGE SCALE GENOMIC DNA]</scope>
    <source>
        <strain evidence="1 2">SM1T</strain>
    </source>
</reference>